<dbReference type="AlphaFoldDB" id="X1LHC2"/>
<gene>
    <name evidence="1" type="ORF">S06H3_00586</name>
</gene>
<protein>
    <submittedName>
        <fullName evidence="1">Uncharacterized protein</fullName>
    </submittedName>
</protein>
<sequence length="79" mass="9138">MPIVPRRIGVGIVTMDEDAKRTYYVCDADYPDWKFVTDRINPRIGELILSRTVRLTRATCGDADKDDETYVPCQLLYPR</sequence>
<name>X1LHC2_9ZZZZ</name>
<comment type="caution">
    <text evidence="1">The sequence shown here is derived from an EMBL/GenBank/DDBJ whole genome shotgun (WGS) entry which is preliminary data.</text>
</comment>
<dbReference type="EMBL" id="BARV01000111">
    <property type="protein sequence ID" value="GAH93538.1"/>
    <property type="molecule type" value="Genomic_DNA"/>
</dbReference>
<reference evidence="1" key="1">
    <citation type="journal article" date="2014" name="Front. Microbiol.">
        <title>High frequency of phylogenetically diverse reductive dehalogenase-homologous genes in deep subseafloor sedimentary metagenomes.</title>
        <authorList>
            <person name="Kawai M."/>
            <person name="Futagami T."/>
            <person name="Toyoda A."/>
            <person name="Takaki Y."/>
            <person name="Nishi S."/>
            <person name="Hori S."/>
            <person name="Arai W."/>
            <person name="Tsubouchi T."/>
            <person name="Morono Y."/>
            <person name="Uchiyama I."/>
            <person name="Ito T."/>
            <person name="Fujiyama A."/>
            <person name="Inagaki F."/>
            <person name="Takami H."/>
        </authorList>
    </citation>
    <scope>NUCLEOTIDE SEQUENCE</scope>
    <source>
        <strain evidence="1">Expedition CK06-06</strain>
    </source>
</reference>
<proteinExistence type="predicted"/>
<evidence type="ECO:0000313" key="1">
    <source>
        <dbReference type="EMBL" id="GAH93538.1"/>
    </source>
</evidence>
<accession>X1LHC2</accession>
<organism evidence="1">
    <name type="scientific">marine sediment metagenome</name>
    <dbReference type="NCBI Taxonomy" id="412755"/>
    <lineage>
        <taxon>unclassified sequences</taxon>
        <taxon>metagenomes</taxon>
        <taxon>ecological metagenomes</taxon>
    </lineage>
</organism>